<dbReference type="EMBL" id="MHIM01000006">
    <property type="protein sequence ID" value="OGY53030.1"/>
    <property type="molecule type" value="Genomic_DNA"/>
</dbReference>
<evidence type="ECO:0000256" key="2">
    <source>
        <dbReference type="ARBA" id="ARBA00022980"/>
    </source>
</evidence>
<dbReference type="GO" id="GO:0006412">
    <property type="term" value="P:translation"/>
    <property type="evidence" value="ECO:0007669"/>
    <property type="project" value="UniProtKB-UniRule"/>
</dbReference>
<dbReference type="GO" id="GO:0005840">
    <property type="term" value="C:ribosome"/>
    <property type="evidence" value="ECO:0007669"/>
    <property type="project" value="UniProtKB-KW"/>
</dbReference>
<evidence type="ECO:0000256" key="3">
    <source>
        <dbReference type="ARBA" id="ARBA00023274"/>
    </source>
</evidence>
<protein>
    <recommendedName>
        <fullName evidence="4 5">Large ribosomal subunit protein bL28</fullName>
    </recommendedName>
</protein>
<accession>A0A1G1YN07</accession>
<comment type="similarity">
    <text evidence="1 5">Belongs to the bacterial ribosomal protein bL28 family.</text>
</comment>
<dbReference type="InterPro" id="IPR037147">
    <property type="entry name" value="Ribosomal_bL28_sf"/>
</dbReference>
<dbReference type="InterPro" id="IPR026569">
    <property type="entry name" value="Ribosomal_bL28"/>
</dbReference>
<dbReference type="SUPFAM" id="SSF143800">
    <property type="entry name" value="L28p-like"/>
    <property type="match status" value="1"/>
</dbReference>
<dbReference type="Gene3D" id="2.30.170.40">
    <property type="entry name" value="Ribosomal protein L28/L24"/>
    <property type="match status" value="1"/>
</dbReference>
<dbReference type="InterPro" id="IPR034704">
    <property type="entry name" value="Ribosomal_bL28/bL31-like_sf"/>
</dbReference>
<evidence type="ECO:0000313" key="6">
    <source>
        <dbReference type="EMBL" id="OGY53030.1"/>
    </source>
</evidence>
<reference evidence="6 7" key="1">
    <citation type="journal article" date="2016" name="Nat. Commun.">
        <title>Thousands of microbial genomes shed light on interconnected biogeochemical processes in an aquifer system.</title>
        <authorList>
            <person name="Anantharaman K."/>
            <person name="Brown C.T."/>
            <person name="Hug L.A."/>
            <person name="Sharon I."/>
            <person name="Castelle C.J."/>
            <person name="Probst A.J."/>
            <person name="Thomas B.C."/>
            <person name="Singh A."/>
            <person name="Wilkins M.J."/>
            <person name="Karaoz U."/>
            <person name="Brodie E.L."/>
            <person name="Williams K.H."/>
            <person name="Hubbard S.S."/>
            <person name="Banfield J.F."/>
        </authorList>
    </citation>
    <scope>NUCLEOTIDE SEQUENCE [LARGE SCALE GENOMIC DNA]</scope>
</reference>
<evidence type="ECO:0000256" key="4">
    <source>
        <dbReference type="ARBA" id="ARBA00035174"/>
    </source>
</evidence>
<organism evidence="6 7">
    <name type="scientific">Candidatus Buchananbacteria bacterium RIFCSPLOWO2_01_FULL_39_33</name>
    <dbReference type="NCBI Taxonomy" id="1797543"/>
    <lineage>
        <taxon>Bacteria</taxon>
        <taxon>Candidatus Buchananiibacteriota</taxon>
    </lineage>
</organism>
<proteinExistence type="inferred from homology"/>
<dbReference type="PANTHER" id="PTHR39080">
    <property type="entry name" value="50S RIBOSOMAL PROTEIN L28"/>
    <property type="match status" value="1"/>
</dbReference>
<gene>
    <name evidence="5" type="primary">rpmB</name>
    <name evidence="6" type="ORF">A3A02_02900</name>
</gene>
<name>A0A1G1YN07_9BACT</name>
<sequence>MSQVCEICGRGTTVGYRVSHSHVKAKRTMKINLQSKKIGGQKMKICTSCLKTYKKKGIK</sequence>
<keyword evidence="2 5" id="KW-0689">Ribosomal protein</keyword>
<dbReference type="Pfam" id="PF00830">
    <property type="entry name" value="Ribosomal_L28"/>
    <property type="match status" value="1"/>
</dbReference>
<dbReference type="InterPro" id="IPR001383">
    <property type="entry name" value="Ribosomal_bL28_bact-type"/>
</dbReference>
<evidence type="ECO:0000256" key="5">
    <source>
        <dbReference type="HAMAP-Rule" id="MF_00373"/>
    </source>
</evidence>
<keyword evidence="3 5" id="KW-0687">Ribonucleoprotein</keyword>
<evidence type="ECO:0000256" key="1">
    <source>
        <dbReference type="ARBA" id="ARBA00008760"/>
    </source>
</evidence>
<dbReference type="PANTHER" id="PTHR39080:SF1">
    <property type="entry name" value="LARGE RIBOSOMAL SUBUNIT PROTEIN BL28A"/>
    <property type="match status" value="1"/>
</dbReference>
<comment type="caution">
    <text evidence="6">The sequence shown here is derived from an EMBL/GenBank/DDBJ whole genome shotgun (WGS) entry which is preliminary data.</text>
</comment>
<dbReference type="Proteomes" id="UP000177376">
    <property type="component" value="Unassembled WGS sequence"/>
</dbReference>
<dbReference type="GO" id="GO:1990904">
    <property type="term" value="C:ribonucleoprotein complex"/>
    <property type="evidence" value="ECO:0007669"/>
    <property type="project" value="UniProtKB-KW"/>
</dbReference>
<dbReference type="GO" id="GO:0003735">
    <property type="term" value="F:structural constituent of ribosome"/>
    <property type="evidence" value="ECO:0007669"/>
    <property type="project" value="InterPro"/>
</dbReference>
<evidence type="ECO:0000313" key="7">
    <source>
        <dbReference type="Proteomes" id="UP000177376"/>
    </source>
</evidence>
<dbReference type="InterPro" id="IPR050096">
    <property type="entry name" value="Bacterial_rp_bL28"/>
</dbReference>
<dbReference type="AlphaFoldDB" id="A0A1G1YN07"/>
<dbReference type="NCBIfam" id="TIGR00009">
    <property type="entry name" value="L28"/>
    <property type="match status" value="1"/>
</dbReference>
<dbReference type="HAMAP" id="MF_00373">
    <property type="entry name" value="Ribosomal_bL28"/>
    <property type="match status" value="1"/>
</dbReference>